<dbReference type="SUPFAM" id="SSF103247">
    <property type="entry name" value="TT1751-like"/>
    <property type="match status" value="1"/>
</dbReference>
<evidence type="ECO:0000313" key="2">
    <source>
        <dbReference type="Proteomes" id="UP000307380"/>
    </source>
</evidence>
<dbReference type="AlphaFoldDB" id="A0A4S4FG99"/>
<reference evidence="1 2" key="1">
    <citation type="submission" date="2019-04" db="EMBL/GenBank/DDBJ databases">
        <authorList>
            <person name="Jiang L."/>
        </authorList>
    </citation>
    <scope>NUCLEOTIDE SEQUENCE [LARGE SCALE GENOMIC DNA]</scope>
    <source>
        <strain evidence="1 2">YIM 131861</strain>
    </source>
</reference>
<dbReference type="RefSeq" id="WP_136425510.1">
    <property type="nucleotide sequence ID" value="NZ_SSSN01000015.1"/>
</dbReference>
<protein>
    <recommendedName>
        <fullName evidence="3">DUF302 domain-containing protein</fullName>
    </recommendedName>
</protein>
<keyword evidence="2" id="KW-1185">Reference proteome</keyword>
<dbReference type="Proteomes" id="UP000307380">
    <property type="component" value="Unassembled WGS sequence"/>
</dbReference>
<sequence>MRKEPTPVLFSVKANVPLDALLDRFLSAVPVFPEQDVRELVMSGATFADILEHIRSIAPLEMMIYWQDAVGPLMKKAGNYRSSHGFLVGNLRMLSTLFDRDPRVLAFVPFRVTLSDDLDGGAWFTAEMPGNGLRLLDDSAIAEAAPKIDAKLLAIMTAMSLEIPTEASAQLTPHLFDEGGREEL</sequence>
<proteinExistence type="predicted"/>
<organism evidence="1 2">
    <name type="scientific">Orlajensenia flava</name>
    <dbReference type="NCBI Taxonomy" id="2565934"/>
    <lineage>
        <taxon>Bacteria</taxon>
        <taxon>Bacillati</taxon>
        <taxon>Actinomycetota</taxon>
        <taxon>Actinomycetes</taxon>
        <taxon>Micrococcales</taxon>
        <taxon>Microbacteriaceae</taxon>
        <taxon>Orlajensenia</taxon>
    </lineage>
</organism>
<dbReference type="OrthoDB" id="3358967at2"/>
<dbReference type="InterPro" id="IPR035923">
    <property type="entry name" value="TT1751-like_sf"/>
</dbReference>
<comment type="caution">
    <text evidence="1">The sequence shown here is derived from an EMBL/GenBank/DDBJ whole genome shotgun (WGS) entry which is preliminary data.</text>
</comment>
<gene>
    <name evidence="1" type="ORF">E6C70_16035</name>
</gene>
<evidence type="ECO:0000313" key="1">
    <source>
        <dbReference type="EMBL" id="THG29121.1"/>
    </source>
</evidence>
<dbReference type="EMBL" id="SSSN01000015">
    <property type="protein sequence ID" value="THG29121.1"/>
    <property type="molecule type" value="Genomic_DNA"/>
</dbReference>
<evidence type="ECO:0008006" key="3">
    <source>
        <dbReference type="Google" id="ProtNLM"/>
    </source>
</evidence>
<name>A0A4S4FG99_9MICO</name>
<accession>A0A4S4FG99</accession>
<dbReference type="Gene3D" id="3.30.310.70">
    <property type="entry name" value="TT1751-like domain"/>
    <property type="match status" value="1"/>
</dbReference>